<organism evidence="3 4">
    <name type="scientific">Liparis tanakae</name>
    <name type="common">Tanaka's snailfish</name>
    <dbReference type="NCBI Taxonomy" id="230148"/>
    <lineage>
        <taxon>Eukaryota</taxon>
        <taxon>Metazoa</taxon>
        <taxon>Chordata</taxon>
        <taxon>Craniata</taxon>
        <taxon>Vertebrata</taxon>
        <taxon>Euteleostomi</taxon>
        <taxon>Actinopterygii</taxon>
        <taxon>Neopterygii</taxon>
        <taxon>Teleostei</taxon>
        <taxon>Neoteleostei</taxon>
        <taxon>Acanthomorphata</taxon>
        <taxon>Eupercaria</taxon>
        <taxon>Perciformes</taxon>
        <taxon>Cottioidei</taxon>
        <taxon>Cottales</taxon>
        <taxon>Liparidae</taxon>
        <taxon>Liparis</taxon>
    </lineage>
</organism>
<evidence type="ECO:0000313" key="3">
    <source>
        <dbReference type="EMBL" id="TNN53150.1"/>
    </source>
</evidence>
<gene>
    <name evidence="3" type="ORF">EYF80_036669</name>
</gene>
<proteinExistence type="predicted"/>
<reference evidence="3 4" key="1">
    <citation type="submission" date="2019-03" db="EMBL/GenBank/DDBJ databases">
        <title>First draft genome of Liparis tanakae, snailfish: a comprehensive survey of snailfish specific genes.</title>
        <authorList>
            <person name="Kim W."/>
            <person name="Song I."/>
            <person name="Jeong J.-H."/>
            <person name="Kim D."/>
            <person name="Kim S."/>
            <person name="Ryu S."/>
            <person name="Song J.Y."/>
            <person name="Lee S.K."/>
        </authorList>
    </citation>
    <scope>NUCLEOTIDE SEQUENCE [LARGE SCALE GENOMIC DNA]</scope>
    <source>
        <tissue evidence="3">Muscle</tissue>
    </source>
</reference>
<dbReference type="AlphaFoldDB" id="A0A4Z2GIN1"/>
<sequence length="65" mass="7462">MQGMEEFSSGWKEKTERWRRRRSWQANRRSALTLLLVLLVLHKSGAHPPVHPQVQTASVVSTVVP</sequence>
<name>A0A4Z2GIN1_9TELE</name>
<dbReference type="EMBL" id="SRLO01000525">
    <property type="protein sequence ID" value="TNN53150.1"/>
    <property type="molecule type" value="Genomic_DNA"/>
</dbReference>
<evidence type="ECO:0000256" key="1">
    <source>
        <dbReference type="SAM" id="MobiDB-lite"/>
    </source>
</evidence>
<keyword evidence="2" id="KW-0732">Signal</keyword>
<protein>
    <submittedName>
        <fullName evidence="3">Uncharacterized protein</fullName>
    </submittedName>
</protein>
<evidence type="ECO:0000256" key="2">
    <source>
        <dbReference type="SAM" id="SignalP"/>
    </source>
</evidence>
<accession>A0A4Z2GIN1</accession>
<evidence type="ECO:0000313" key="4">
    <source>
        <dbReference type="Proteomes" id="UP000314294"/>
    </source>
</evidence>
<feature type="chain" id="PRO_5021314867" evidence="2">
    <location>
        <begin position="47"/>
        <end position="65"/>
    </location>
</feature>
<dbReference type="Proteomes" id="UP000314294">
    <property type="component" value="Unassembled WGS sequence"/>
</dbReference>
<keyword evidence="4" id="KW-1185">Reference proteome</keyword>
<feature type="region of interest" description="Disordered" evidence="1">
    <location>
        <begin position="1"/>
        <end position="23"/>
    </location>
</feature>
<comment type="caution">
    <text evidence="3">The sequence shown here is derived from an EMBL/GenBank/DDBJ whole genome shotgun (WGS) entry which is preliminary data.</text>
</comment>
<feature type="signal peptide" evidence="2">
    <location>
        <begin position="1"/>
        <end position="46"/>
    </location>
</feature>